<sequence>MSAFFNLGSFVLGIMSWIIPIVAINRYRKGYKLAGFSIYSFSCCAIALVFQLFEIRHRVIIEDFSAIMDTIGATSAASVILVIITIILNITALCLCKTKDNNYQS</sequence>
<dbReference type="RefSeq" id="WP_342759862.1">
    <property type="nucleotide sequence ID" value="NZ_CP146256.1"/>
</dbReference>
<organism evidence="2 3">
    <name type="scientific">Kineothrix sedimenti</name>
    <dbReference type="NCBI Taxonomy" id="3123317"/>
    <lineage>
        <taxon>Bacteria</taxon>
        <taxon>Bacillati</taxon>
        <taxon>Bacillota</taxon>
        <taxon>Clostridia</taxon>
        <taxon>Lachnospirales</taxon>
        <taxon>Lachnospiraceae</taxon>
        <taxon>Kineothrix</taxon>
    </lineage>
</organism>
<feature type="transmembrane region" description="Helical" evidence="1">
    <location>
        <begin position="36"/>
        <end position="53"/>
    </location>
</feature>
<evidence type="ECO:0000313" key="2">
    <source>
        <dbReference type="EMBL" id="XAH76289.1"/>
    </source>
</evidence>
<keyword evidence="1" id="KW-1133">Transmembrane helix</keyword>
<evidence type="ECO:0008006" key="4">
    <source>
        <dbReference type="Google" id="ProtNLM"/>
    </source>
</evidence>
<feature type="transmembrane region" description="Helical" evidence="1">
    <location>
        <begin position="6"/>
        <end position="24"/>
    </location>
</feature>
<protein>
    <recommendedName>
        <fullName evidence="4">Cytochrome c oxidase subunit 4</fullName>
    </recommendedName>
</protein>
<gene>
    <name evidence="2" type="ORF">V6984_11180</name>
</gene>
<keyword evidence="1" id="KW-0472">Membrane</keyword>
<keyword evidence="1" id="KW-0812">Transmembrane</keyword>
<proteinExistence type="predicted"/>
<dbReference type="EMBL" id="CP146256">
    <property type="protein sequence ID" value="XAH76289.1"/>
    <property type="molecule type" value="Genomic_DNA"/>
</dbReference>
<evidence type="ECO:0000256" key="1">
    <source>
        <dbReference type="SAM" id="Phobius"/>
    </source>
</evidence>
<evidence type="ECO:0000313" key="3">
    <source>
        <dbReference type="Proteomes" id="UP001451571"/>
    </source>
</evidence>
<keyword evidence="3" id="KW-1185">Reference proteome</keyword>
<reference evidence="2 3" key="1">
    <citation type="submission" date="2024-02" db="EMBL/GenBank/DDBJ databases">
        <title>Bacterial strain from lacustrine sediment.</title>
        <authorList>
            <person name="Petit C."/>
            <person name="Fadhlaoui K."/>
        </authorList>
    </citation>
    <scope>NUCLEOTIDE SEQUENCE [LARGE SCALE GENOMIC DNA]</scope>
    <source>
        <strain evidence="2 3">IPX-CK</strain>
    </source>
</reference>
<feature type="transmembrane region" description="Helical" evidence="1">
    <location>
        <begin position="73"/>
        <end position="96"/>
    </location>
</feature>
<dbReference type="Proteomes" id="UP001451571">
    <property type="component" value="Chromosome"/>
</dbReference>
<accession>A0ABZ3F4A6</accession>
<name>A0ABZ3F4A6_9FIRM</name>